<organism evidence="2 3">
    <name type="scientific">Colletotrichum kahawae</name>
    <name type="common">Coffee berry disease fungus</name>
    <dbReference type="NCBI Taxonomy" id="34407"/>
    <lineage>
        <taxon>Eukaryota</taxon>
        <taxon>Fungi</taxon>
        <taxon>Dikarya</taxon>
        <taxon>Ascomycota</taxon>
        <taxon>Pezizomycotina</taxon>
        <taxon>Sordariomycetes</taxon>
        <taxon>Hypocreomycetidae</taxon>
        <taxon>Glomerellales</taxon>
        <taxon>Glomerellaceae</taxon>
        <taxon>Colletotrichum</taxon>
        <taxon>Colletotrichum gloeosporioides species complex</taxon>
    </lineage>
</organism>
<feature type="region of interest" description="Disordered" evidence="1">
    <location>
        <begin position="79"/>
        <end position="99"/>
    </location>
</feature>
<dbReference type="EMBL" id="VYYT01000810">
    <property type="protein sequence ID" value="KAK2729246.1"/>
    <property type="molecule type" value="Genomic_DNA"/>
</dbReference>
<dbReference type="Proteomes" id="UP001281614">
    <property type="component" value="Unassembled WGS sequence"/>
</dbReference>
<reference evidence="2" key="1">
    <citation type="submission" date="2023-02" db="EMBL/GenBank/DDBJ databases">
        <title>Colletotrichum kahawae CIFC_Que2 genome sequencing and assembly.</title>
        <authorList>
            <person name="Baroncelli R."/>
        </authorList>
    </citation>
    <scope>NUCLEOTIDE SEQUENCE</scope>
    <source>
        <strain evidence="2">CIFC_Que2</strain>
    </source>
</reference>
<protein>
    <submittedName>
        <fullName evidence="2">Uncharacterized protein</fullName>
    </submittedName>
</protein>
<name>A0AAD9XW23_COLKA</name>
<evidence type="ECO:0000256" key="1">
    <source>
        <dbReference type="SAM" id="MobiDB-lite"/>
    </source>
</evidence>
<evidence type="ECO:0000313" key="2">
    <source>
        <dbReference type="EMBL" id="KAK2729246.1"/>
    </source>
</evidence>
<comment type="caution">
    <text evidence="2">The sequence shown here is derived from an EMBL/GenBank/DDBJ whole genome shotgun (WGS) entry which is preliminary data.</text>
</comment>
<gene>
    <name evidence="2" type="ORF">CKAH01_10334</name>
</gene>
<accession>A0AAD9XW23</accession>
<proteinExistence type="predicted"/>
<dbReference type="AlphaFoldDB" id="A0AAD9XW23"/>
<evidence type="ECO:0000313" key="3">
    <source>
        <dbReference type="Proteomes" id="UP001281614"/>
    </source>
</evidence>
<keyword evidence="3" id="KW-1185">Reference proteome</keyword>
<sequence>MHSWVGHGRSWPPQVSLTLASPPPRRRAGDGEQGQHRGRVIASVGLTLAVMTIHAHANSHLCHCLALPRSVILVDPGRRGSVSIPTHTRQVRRQPQGLS</sequence>
<feature type="region of interest" description="Disordered" evidence="1">
    <location>
        <begin position="1"/>
        <end position="38"/>
    </location>
</feature>